<dbReference type="Pfam" id="PF01916">
    <property type="entry name" value="DS"/>
    <property type="match status" value="1"/>
</dbReference>
<dbReference type="GO" id="GO:0034038">
    <property type="term" value="F:deoxyhypusine synthase activity"/>
    <property type="evidence" value="ECO:0007669"/>
    <property type="project" value="TreeGrafter"/>
</dbReference>
<evidence type="ECO:0000313" key="5">
    <source>
        <dbReference type="EMBL" id="MBB5055711.1"/>
    </source>
</evidence>
<dbReference type="EMBL" id="JACHIP010000001">
    <property type="protein sequence ID" value="MBB5055711.1"/>
    <property type="molecule type" value="Genomic_DNA"/>
</dbReference>
<dbReference type="PANTHER" id="PTHR11703:SF2">
    <property type="entry name" value="DEOXYHYPUSINE SYNTHASE-LIKE PROTEIN"/>
    <property type="match status" value="1"/>
</dbReference>
<proteinExistence type="inferred from homology"/>
<dbReference type="GO" id="GO:0005737">
    <property type="term" value="C:cytoplasm"/>
    <property type="evidence" value="ECO:0007669"/>
    <property type="project" value="TreeGrafter"/>
</dbReference>
<dbReference type="PANTHER" id="PTHR11703">
    <property type="entry name" value="DEOXYHYPUSINE SYNTHASE"/>
    <property type="match status" value="1"/>
</dbReference>
<name>A0A7W8E1W1_9BACT</name>
<dbReference type="InterPro" id="IPR023496">
    <property type="entry name" value="Deoxyhypusine_synthase-like"/>
</dbReference>
<dbReference type="Proteomes" id="UP000540989">
    <property type="component" value="Unassembled WGS sequence"/>
</dbReference>
<dbReference type="InterPro" id="IPR036982">
    <property type="entry name" value="Deoxyhypusine_synthase_sf"/>
</dbReference>
<evidence type="ECO:0000256" key="1">
    <source>
        <dbReference type="ARBA" id="ARBA00009892"/>
    </source>
</evidence>
<evidence type="ECO:0000256" key="4">
    <source>
        <dbReference type="HAMAP-Rule" id="MF_00640"/>
    </source>
</evidence>
<dbReference type="InterPro" id="IPR029035">
    <property type="entry name" value="DHS-like_NAD/FAD-binding_dom"/>
</dbReference>
<dbReference type="InterPro" id="IPR002773">
    <property type="entry name" value="Deoxyhypusine_synthase"/>
</dbReference>
<gene>
    <name evidence="5" type="ORF">HDF16_000380</name>
</gene>
<dbReference type="SUPFAM" id="SSF52467">
    <property type="entry name" value="DHS-like NAD/FAD-binding domain"/>
    <property type="match status" value="1"/>
</dbReference>
<dbReference type="RefSeq" id="WP_184213468.1">
    <property type="nucleotide sequence ID" value="NZ_JACHIP010000001.1"/>
</dbReference>
<evidence type="ECO:0000313" key="6">
    <source>
        <dbReference type="Proteomes" id="UP000540989"/>
    </source>
</evidence>
<evidence type="ECO:0000256" key="3">
    <source>
        <dbReference type="ARBA" id="ARBA00022679"/>
    </source>
</evidence>
<reference evidence="5 6" key="1">
    <citation type="submission" date="2020-08" db="EMBL/GenBank/DDBJ databases">
        <title>Genomic Encyclopedia of Type Strains, Phase IV (KMG-V): Genome sequencing to study the core and pangenomes of soil and plant-associated prokaryotes.</title>
        <authorList>
            <person name="Whitman W."/>
        </authorList>
    </citation>
    <scope>NUCLEOTIDE SEQUENCE [LARGE SCALE GENOMIC DNA]</scope>
    <source>
        <strain evidence="5 6">M8UP14</strain>
    </source>
</reference>
<dbReference type="HAMAP" id="MF_00640">
    <property type="entry name" value="DHS_like"/>
    <property type="match status" value="1"/>
</dbReference>
<comment type="similarity">
    <text evidence="1 4">Belongs to the deoxyhypusine synthase family.</text>
</comment>
<sequence>MTTKKELLSRPIVHLDIKQHNVVSLVDAMADMAFSSRDVHRASSIYDMMLRDTECGVILCIAGSMVSAGMKQIFIDLIRNNMVDAIVSTGANIVDQDFFEALGFKHYIAEDQYKYGNEDATLRELAIDRIYDTFIDEDELRICDDTIEQITNSLETRPYSSREFLREMGAWLEKKGHTLAAGGVDSIVHAAYEKNVPIFIPAFSDCSAGFGLVAHQHARQGQPVVSIDSAKDFYELTKLKIENPSTGLLMVCGGVPKNFAQDIVVAAEILGSDAPMHKYAIQITVADSRDGALSGSTLKEASSWGKVDLTYEQMVYSEATLALPLITGYAYHKQAHAARTAKNWTSVLDKVAEPVTA</sequence>
<keyword evidence="6" id="KW-1185">Reference proteome</keyword>
<dbReference type="Gene3D" id="3.40.910.10">
    <property type="entry name" value="Deoxyhypusine synthase"/>
    <property type="match status" value="1"/>
</dbReference>
<comment type="caution">
    <text evidence="5">The sequence shown here is derived from an EMBL/GenBank/DDBJ whole genome shotgun (WGS) entry which is preliminary data.</text>
</comment>
<keyword evidence="3 4" id="KW-0808">Transferase</keyword>
<organism evidence="5 6">
    <name type="scientific">Granulicella aggregans</name>
    <dbReference type="NCBI Taxonomy" id="474949"/>
    <lineage>
        <taxon>Bacteria</taxon>
        <taxon>Pseudomonadati</taxon>
        <taxon>Acidobacteriota</taxon>
        <taxon>Terriglobia</taxon>
        <taxon>Terriglobales</taxon>
        <taxon>Acidobacteriaceae</taxon>
        <taxon>Granulicella</taxon>
    </lineage>
</organism>
<accession>A0A7W8E1W1</accession>
<dbReference type="EC" id="2.5.-.-" evidence="4"/>
<dbReference type="AlphaFoldDB" id="A0A7W8E1W1"/>
<dbReference type="NCBIfam" id="NF002699">
    <property type="entry name" value="PRK02492.1"/>
    <property type="match status" value="1"/>
</dbReference>
<evidence type="ECO:0000256" key="2">
    <source>
        <dbReference type="ARBA" id="ARBA00017979"/>
    </source>
</evidence>
<protein>
    <recommendedName>
        <fullName evidence="2 4">Deoxyhypusine synthase-like protein</fullName>
        <ecNumber evidence="4">2.5.-.-</ecNumber>
    </recommendedName>
</protein>